<dbReference type="Pfam" id="PF14947">
    <property type="entry name" value="HTH_45"/>
    <property type="match status" value="1"/>
</dbReference>
<protein>
    <recommendedName>
        <fullName evidence="1">ArnR1-like winged helix-turn-helix domain-containing protein</fullName>
    </recommendedName>
</protein>
<name>A0A644W7X8_9ZZZZ</name>
<dbReference type="AlphaFoldDB" id="A0A644W7X8"/>
<evidence type="ECO:0000259" key="1">
    <source>
        <dbReference type="Pfam" id="PF14947"/>
    </source>
</evidence>
<dbReference type="InterPro" id="IPR038723">
    <property type="entry name" value="ArnR1-like_HTH"/>
</dbReference>
<dbReference type="InterPro" id="IPR036390">
    <property type="entry name" value="WH_DNA-bd_sf"/>
</dbReference>
<evidence type="ECO:0000313" key="2">
    <source>
        <dbReference type="EMBL" id="MPL99934.1"/>
    </source>
</evidence>
<organism evidence="2">
    <name type="scientific">bioreactor metagenome</name>
    <dbReference type="NCBI Taxonomy" id="1076179"/>
    <lineage>
        <taxon>unclassified sequences</taxon>
        <taxon>metagenomes</taxon>
        <taxon>ecological metagenomes</taxon>
    </lineage>
</organism>
<dbReference type="Gene3D" id="1.10.10.10">
    <property type="entry name" value="Winged helix-like DNA-binding domain superfamily/Winged helix DNA-binding domain"/>
    <property type="match status" value="1"/>
</dbReference>
<dbReference type="InterPro" id="IPR036388">
    <property type="entry name" value="WH-like_DNA-bd_sf"/>
</dbReference>
<reference evidence="2" key="1">
    <citation type="submission" date="2019-08" db="EMBL/GenBank/DDBJ databases">
        <authorList>
            <person name="Kucharzyk K."/>
            <person name="Murdoch R.W."/>
            <person name="Higgins S."/>
            <person name="Loffler F."/>
        </authorList>
    </citation>
    <scope>NUCLEOTIDE SEQUENCE</scope>
</reference>
<dbReference type="SUPFAM" id="SSF46785">
    <property type="entry name" value="Winged helix' DNA-binding domain"/>
    <property type="match status" value="1"/>
</dbReference>
<comment type="caution">
    <text evidence="2">The sequence shown here is derived from an EMBL/GenBank/DDBJ whole genome shotgun (WGS) entry which is preliminary data.</text>
</comment>
<sequence>MDIKKDFHNEISFIKAGKYRSLIISDINDKFKTPTEISKSLKIPMRETSRALKELKDHDILEVLDETVKKGRLYKLTPKGFEILKILKNNKYF</sequence>
<dbReference type="EMBL" id="VSSQ01000698">
    <property type="protein sequence ID" value="MPL99934.1"/>
    <property type="molecule type" value="Genomic_DNA"/>
</dbReference>
<gene>
    <name evidence="2" type="ORF">SDC9_46156</name>
</gene>
<feature type="domain" description="ArnR1-like winged helix-turn-helix" evidence="1">
    <location>
        <begin position="23"/>
        <end position="89"/>
    </location>
</feature>
<proteinExistence type="predicted"/>
<accession>A0A644W7X8</accession>